<gene>
    <name evidence="1" type="ORF">CEPIT_LOCUS33117</name>
</gene>
<dbReference type="Pfam" id="PF03140">
    <property type="entry name" value="DUF247"/>
    <property type="match status" value="1"/>
</dbReference>
<dbReference type="InterPro" id="IPR004158">
    <property type="entry name" value="DUF247_pln"/>
</dbReference>
<dbReference type="Proteomes" id="UP001152523">
    <property type="component" value="Unassembled WGS sequence"/>
</dbReference>
<organism evidence="1 2">
    <name type="scientific">Cuscuta epithymum</name>
    <dbReference type="NCBI Taxonomy" id="186058"/>
    <lineage>
        <taxon>Eukaryota</taxon>
        <taxon>Viridiplantae</taxon>
        <taxon>Streptophyta</taxon>
        <taxon>Embryophyta</taxon>
        <taxon>Tracheophyta</taxon>
        <taxon>Spermatophyta</taxon>
        <taxon>Magnoliopsida</taxon>
        <taxon>eudicotyledons</taxon>
        <taxon>Gunneridae</taxon>
        <taxon>Pentapetalae</taxon>
        <taxon>asterids</taxon>
        <taxon>lamiids</taxon>
        <taxon>Solanales</taxon>
        <taxon>Convolvulaceae</taxon>
        <taxon>Cuscuteae</taxon>
        <taxon>Cuscuta</taxon>
        <taxon>Cuscuta subgen. Cuscuta</taxon>
    </lineage>
</organism>
<name>A0AAV0FDM7_9ASTE</name>
<protein>
    <submittedName>
        <fullName evidence="1">Uncharacterized protein</fullName>
    </submittedName>
</protein>
<evidence type="ECO:0000313" key="2">
    <source>
        <dbReference type="Proteomes" id="UP001152523"/>
    </source>
</evidence>
<dbReference type="EMBL" id="CAMAPF010000977">
    <property type="protein sequence ID" value="CAH9133664.1"/>
    <property type="molecule type" value="Genomic_DNA"/>
</dbReference>
<dbReference type="PANTHER" id="PTHR31170">
    <property type="entry name" value="BNAC04G53230D PROTEIN"/>
    <property type="match status" value="1"/>
</dbReference>
<keyword evidence="2" id="KW-1185">Reference proteome</keyword>
<accession>A0AAV0FDM7</accession>
<reference evidence="1" key="1">
    <citation type="submission" date="2022-07" db="EMBL/GenBank/DDBJ databases">
        <authorList>
            <person name="Macas J."/>
            <person name="Novak P."/>
            <person name="Neumann P."/>
        </authorList>
    </citation>
    <scope>NUCLEOTIDE SEQUENCE</scope>
</reference>
<evidence type="ECO:0000313" key="1">
    <source>
        <dbReference type="EMBL" id="CAH9133664.1"/>
    </source>
</evidence>
<dbReference type="PANTHER" id="PTHR31170:SF25">
    <property type="entry name" value="BNAA09G04570D PROTEIN"/>
    <property type="match status" value="1"/>
</dbReference>
<sequence>MYSEFINLSSAEVVEMLVLDGCFVVEILRASRPADFKLDDADNPLMSITQFILRNCHHDLYCLENQIPYIVLQTLFTLAETEDDECNMYMRSPYSIPGNIHNLILASLSNSSSIQDRIC</sequence>
<dbReference type="AlphaFoldDB" id="A0AAV0FDM7"/>
<comment type="caution">
    <text evidence="1">The sequence shown here is derived from an EMBL/GenBank/DDBJ whole genome shotgun (WGS) entry which is preliminary data.</text>
</comment>
<proteinExistence type="predicted"/>